<evidence type="ECO:0000313" key="2">
    <source>
        <dbReference type="EMBL" id="CUN06326.1"/>
    </source>
</evidence>
<evidence type="ECO:0000313" key="4">
    <source>
        <dbReference type="EMBL" id="RGZ80984.1"/>
    </source>
</evidence>
<reference evidence="8 9" key="2">
    <citation type="submission" date="2018-08" db="EMBL/GenBank/DDBJ databases">
        <title>A genome reference for cultivated species of the human gut microbiota.</title>
        <authorList>
            <person name="Zou Y."/>
            <person name="Xue W."/>
            <person name="Luo G."/>
        </authorList>
    </citation>
    <scope>NUCLEOTIDE SEQUENCE [LARGE SCALE GENOMIC DNA]</scope>
    <source>
        <strain evidence="5 8">AF31-17AC</strain>
        <strain evidence="4 9">AM48-23BH</strain>
    </source>
</reference>
<proteinExistence type="predicted"/>
<feature type="compositionally biased region" description="Basic and acidic residues" evidence="1">
    <location>
        <begin position="1"/>
        <end position="11"/>
    </location>
</feature>
<name>A0A174EKL5_9FIRM</name>
<evidence type="ECO:0000256" key="1">
    <source>
        <dbReference type="SAM" id="MobiDB-lite"/>
    </source>
</evidence>
<dbReference type="Proteomes" id="UP000283700">
    <property type="component" value="Unassembled WGS sequence"/>
</dbReference>
<sequence length="139" mass="16743">MAERHKREAKLNRGRKAKNKGREVLPNTKKSTSTEVINQEHKEIIKWFQTVKFRRTLFGGVDENDVWKKLQELNQLYESAIRAERERYNILLTDHEKTYESQIYKYKQELMKNEGTTEQTEMDNTENEVPPETRNEVRR</sequence>
<gene>
    <name evidence="4" type="ORF">DW972_11025</name>
    <name evidence="5" type="ORF">DWZ29_03150</name>
    <name evidence="3" type="ORF">ERS852450_01679</name>
    <name evidence="2" type="ORF">ERS852578_01953</name>
</gene>
<dbReference type="EMBL" id="QSEP01000079">
    <property type="protein sequence ID" value="RGZ80984.1"/>
    <property type="molecule type" value="Genomic_DNA"/>
</dbReference>
<evidence type="ECO:0008006" key="10">
    <source>
        <dbReference type="Google" id="ProtNLM"/>
    </source>
</evidence>
<dbReference type="Proteomes" id="UP000286561">
    <property type="component" value="Unassembled WGS sequence"/>
</dbReference>
<reference evidence="6 7" key="1">
    <citation type="submission" date="2015-09" db="EMBL/GenBank/DDBJ databases">
        <authorList>
            <consortium name="Pathogen Informatics"/>
        </authorList>
    </citation>
    <scope>NUCLEOTIDE SEQUENCE [LARGE SCALE GENOMIC DNA]</scope>
    <source>
        <strain evidence="3 7">2789STDY5834835</strain>
        <strain evidence="2 6">2789STDY5834966</strain>
    </source>
</reference>
<accession>A0A174EKL5</accession>
<dbReference type="OrthoDB" id="2054077at2"/>
<evidence type="ECO:0000313" key="6">
    <source>
        <dbReference type="Proteomes" id="UP000095390"/>
    </source>
</evidence>
<dbReference type="EMBL" id="CYYC01000023">
    <property type="protein sequence ID" value="CUN06326.1"/>
    <property type="molecule type" value="Genomic_DNA"/>
</dbReference>
<evidence type="ECO:0000313" key="9">
    <source>
        <dbReference type="Proteomes" id="UP000286561"/>
    </source>
</evidence>
<dbReference type="Proteomes" id="UP000095679">
    <property type="component" value="Unassembled WGS sequence"/>
</dbReference>
<evidence type="ECO:0000313" key="5">
    <source>
        <dbReference type="EMBL" id="RHN16562.1"/>
    </source>
</evidence>
<feature type="region of interest" description="Disordered" evidence="1">
    <location>
        <begin position="110"/>
        <end position="139"/>
    </location>
</feature>
<dbReference type="Proteomes" id="UP000095390">
    <property type="component" value="Unassembled WGS sequence"/>
</dbReference>
<evidence type="ECO:0000313" key="7">
    <source>
        <dbReference type="Proteomes" id="UP000095679"/>
    </source>
</evidence>
<organism evidence="3 7">
    <name type="scientific">Anaerobutyricum hallii</name>
    <dbReference type="NCBI Taxonomy" id="39488"/>
    <lineage>
        <taxon>Bacteria</taxon>
        <taxon>Bacillati</taxon>
        <taxon>Bacillota</taxon>
        <taxon>Clostridia</taxon>
        <taxon>Lachnospirales</taxon>
        <taxon>Lachnospiraceae</taxon>
        <taxon>Anaerobutyricum</taxon>
    </lineage>
</organism>
<evidence type="ECO:0000313" key="8">
    <source>
        <dbReference type="Proteomes" id="UP000283700"/>
    </source>
</evidence>
<evidence type="ECO:0000313" key="3">
    <source>
        <dbReference type="EMBL" id="CUO37096.1"/>
    </source>
</evidence>
<feature type="region of interest" description="Disordered" evidence="1">
    <location>
        <begin position="1"/>
        <end position="36"/>
    </location>
</feature>
<dbReference type="RefSeq" id="WP_005350482.1">
    <property type="nucleotide sequence ID" value="NZ_BLYK01000100.1"/>
</dbReference>
<dbReference type="AlphaFoldDB" id="A0A174EKL5"/>
<protein>
    <recommendedName>
        <fullName evidence="10">Consensus disorder prediction</fullName>
    </recommendedName>
</protein>
<dbReference type="EMBL" id="CYZL01000013">
    <property type="protein sequence ID" value="CUO37096.1"/>
    <property type="molecule type" value="Genomic_DNA"/>
</dbReference>
<dbReference type="EMBL" id="QRQO01000005">
    <property type="protein sequence ID" value="RHN16562.1"/>
    <property type="molecule type" value="Genomic_DNA"/>
</dbReference>
<dbReference type="GeneID" id="75049538"/>